<evidence type="ECO:0000313" key="1">
    <source>
        <dbReference type="EMBL" id="PWL18803.1"/>
    </source>
</evidence>
<protein>
    <submittedName>
        <fullName evidence="1">Uncharacterized protein</fullName>
    </submittedName>
</protein>
<dbReference type="Proteomes" id="UP000245865">
    <property type="component" value="Unassembled WGS sequence"/>
</dbReference>
<dbReference type="AlphaFoldDB" id="A0A316JHU6"/>
<gene>
    <name evidence="1" type="ORF">DKP76_06985</name>
</gene>
<accession>A0A316JHU6</accession>
<dbReference type="EMBL" id="QGDB01000002">
    <property type="protein sequence ID" value="PWL18803.1"/>
    <property type="molecule type" value="Genomic_DNA"/>
</dbReference>
<name>A0A316JHU6_9HYPH</name>
<keyword evidence="2" id="KW-1185">Reference proteome</keyword>
<evidence type="ECO:0000313" key="2">
    <source>
        <dbReference type="Proteomes" id="UP000245865"/>
    </source>
</evidence>
<sequence length="64" mass="7007">MLGCCVMATRSAAVSIMVRRINLCAILLCFKMLTSALHGHLEKTPKVEAGLGSLENQLMRTLLF</sequence>
<comment type="caution">
    <text evidence="1">The sequence shown here is derived from an EMBL/GenBank/DDBJ whole genome shotgun (WGS) entry which is preliminary data.</text>
</comment>
<reference evidence="1 2" key="1">
    <citation type="submission" date="2018-05" db="EMBL/GenBank/DDBJ databases">
        <title>Comparative genomic sequence analysis between strain HN4 and CCM 8460T (Falsochrobactrum ovis) will provide more evidence to prove that HN4 is a new species of Falsochrobactrum.</title>
        <authorList>
            <person name="Lyu W."/>
            <person name="Sun L."/>
            <person name="Yao L."/>
        </authorList>
    </citation>
    <scope>NUCLEOTIDE SEQUENCE [LARGE SCALE GENOMIC DNA]</scope>
    <source>
        <strain evidence="1 2">HN4</strain>
    </source>
</reference>
<organism evidence="1 2">
    <name type="scientific">Falsochrobactrum shanghaiense</name>
    <dbReference type="NCBI Taxonomy" id="2201899"/>
    <lineage>
        <taxon>Bacteria</taxon>
        <taxon>Pseudomonadati</taxon>
        <taxon>Pseudomonadota</taxon>
        <taxon>Alphaproteobacteria</taxon>
        <taxon>Hyphomicrobiales</taxon>
        <taxon>Brucellaceae</taxon>
        <taxon>Falsochrobactrum</taxon>
    </lineage>
</organism>
<proteinExistence type="predicted"/>